<keyword evidence="1" id="KW-0472">Membrane</keyword>
<accession>A0A2Z5G8Z5</accession>
<evidence type="ECO:0000313" key="4">
    <source>
        <dbReference type="Proteomes" id="UP000253606"/>
    </source>
</evidence>
<sequence length="165" mass="18160">MNIDHHDTFQRMIDESLAGVLSAEKEQSLREHLSTCVTCREYLSDSNRVIAGLSGFFFEVNPTLNARVLAALRLQAEEHRGILARHTGTMRQHSVPFKNWAAFAVALSMSFVGSGLVYQMAERLAVTMHFVSAQVQAGVLVFWLLPSLCAALCLLAAPSENRGIA</sequence>
<keyword evidence="4" id="KW-1185">Reference proteome</keyword>
<protein>
    <recommendedName>
        <fullName evidence="2">Putative zinc-finger domain-containing protein</fullName>
    </recommendedName>
</protein>
<organism evidence="3 4">
    <name type="scientific">Acidisarcina polymorpha</name>
    <dbReference type="NCBI Taxonomy" id="2211140"/>
    <lineage>
        <taxon>Bacteria</taxon>
        <taxon>Pseudomonadati</taxon>
        <taxon>Acidobacteriota</taxon>
        <taxon>Terriglobia</taxon>
        <taxon>Terriglobales</taxon>
        <taxon>Acidobacteriaceae</taxon>
        <taxon>Acidisarcina</taxon>
    </lineage>
</organism>
<proteinExistence type="predicted"/>
<dbReference type="KEGG" id="abas:ACPOL_6367"/>
<gene>
    <name evidence="3" type="ORF">ACPOL_6367</name>
</gene>
<name>A0A2Z5G8Z5_9BACT</name>
<dbReference type="Pfam" id="PF13490">
    <property type="entry name" value="zf-HC2"/>
    <property type="match status" value="1"/>
</dbReference>
<dbReference type="Proteomes" id="UP000253606">
    <property type="component" value="Chromosome"/>
</dbReference>
<reference evidence="3 4" key="1">
    <citation type="journal article" date="2018" name="Front. Microbiol.">
        <title>Hydrolytic Capabilities as a Key to Environmental Success: Chitinolytic and Cellulolytic Acidobacteria From Acidic Sub-arctic Soils and Boreal Peatlands.</title>
        <authorList>
            <person name="Belova S.E."/>
            <person name="Ravin N.V."/>
            <person name="Pankratov T.A."/>
            <person name="Rakitin A.L."/>
            <person name="Ivanova A.A."/>
            <person name="Beletsky A.V."/>
            <person name="Mardanov A.V."/>
            <person name="Sinninghe Damste J.S."/>
            <person name="Dedysh S.N."/>
        </authorList>
    </citation>
    <scope>NUCLEOTIDE SEQUENCE [LARGE SCALE GENOMIC DNA]</scope>
    <source>
        <strain evidence="3 4">SBC82</strain>
    </source>
</reference>
<dbReference type="EMBL" id="CP030840">
    <property type="protein sequence ID" value="AXC15601.1"/>
    <property type="molecule type" value="Genomic_DNA"/>
</dbReference>
<dbReference type="OrthoDB" id="120305at2"/>
<feature type="transmembrane region" description="Helical" evidence="1">
    <location>
        <begin position="100"/>
        <end position="121"/>
    </location>
</feature>
<feature type="transmembrane region" description="Helical" evidence="1">
    <location>
        <begin position="133"/>
        <end position="157"/>
    </location>
</feature>
<keyword evidence="1" id="KW-0812">Transmembrane</keyword>
<dbReference type="InterPro" id="IPR027383">
    <property type="entry name" value="Znf_put"/>
</dbReference>
<evidence type="ECO:0000256" key="1">
    <source>
        <dbReference type="SAM" id="Phobius"/>
    </source>
</evidence>
<feature type="domain" description="Putative zinc-finger" evidence="2">
    <location>
        <begin position="9"/>
        <end position="40"/>
    </location>
</feature>
<dbReference type="RefSeq" id="WP_114210249.1">
    <property type="nucleotide sequence ID" value="NZ_CP030840.1"/>
</dbReference>
<evidence type="ECO:0000313" key="3">
    <source>
        <dbReference type="EMBL" id="AXC15601.1"/>
    </source>
</evidence>
<evidence type="ECO:0000259" key="2">
    <source>
        <dbReference type="Pfam" id="PF13490"/>
    </source>
</evidence>
<keyword evidence="1" id="KW-1133">Transmembrane helix</keyword>
<dbReference type="AlphaFoldDB" id="A0A2Z5G8Z5"/>